<dbReference type="NCBIfam" id="TIGR00225">
    <property type="entry name" value="prc"/>
    <property type="match status" value="1"/>
</dbReference>
<dbReference type="InterPro" id="IPR055210">
    <property type="entry name" value="CtpA/B_N"/>
</dbReference>
<dbReference type="SUPFAM" id="SSF52096">
    <property type="entry name" value="ClpP/crotonase"/>
    <property type="match status" value="1"/>
</dbReference>
<dbReference type="InterPro" id="IPR029045">
    <property type="entry name" value="ClpP/crotonase-like_dom_sf"/>
</dbReference>
<dbReference type="Pfam" id="PF17820">
    <property type="entry name" value="PDZ_6"/>
    <property type="match status" value="1"/>
</dbReference>
<evidence type="ECO:0000256" key="1">
    <source>
        <dbReference type="ARBA" id="ARBA00009179"/>
    </source>
</evidence>
<dbReference type="Pfam" id="PF01471">
    <property type="entry name" value="PG_binding_1"/>
    <property type="match status" value="1"/>
</dbReference>
<dbReference type="OrthoDB" id="9812068at2"/>
<evidence type="ECO:0000256" key="4">
    <source>
        <dbReference type="ARBA" id="ARBA00022825"/>
    </source>
</evidence>
<dbReference type="CDD" id="cd07560">
    <property type="entry name" value="Peptidase_S41_CPP"/>
    <property type="match status" value="1"/>
</dbReference>
<dbReference type="Gene3D" id="3.30.750.44">
    <property type="match status" value="1"/>
</dbReference>
<gene>
    <name evidence="7" type="ORF">AV656_05520</name>
</gene>
<evidence type="ECO:0000313" key="8">
    <source>
        <dbReference type="Proteomes" id="UP000076490"/>
    </source>
</evidence>
<dbReference type="InterPro" id="IPR041489">
    <property type="entry name" value="PDZ_6"/>
</dbReference>
<dbReference type="Gene3D" id="2.30.42.10">
    <property type="match status" value="1"/>
</dbReference>
<keyword evidence="2 5" id="KW-0645">Protease</keyword>
<evidence type="ECO:0000313" key="7">
    <source>
        <dbReference type="EMBL" id="KZE38375.1"/>
    </source>
</evidence>
<dbReference type="InterPro" id="IPR002477">
    <property type="entry name" value="Peptidoglycan-bd-like"/>
</dbReference>
<dbReference type="InterPro" id="IPR036366">
    <property type="entry name" value="PGBDSf"/>
</dbReference>
<protein>
    <submittedName>
        <fullName evidence="7">Peptidase S41</fullName>
    </submittedName>
</protein>
<sequence length="477" mass="52324">MRMSRFLMFVAVCAAAGGIFYFVQNGKGESAEPVSGKKPIDEAYDLILEKAVHRVGGDELVEGAVRGMADVLNDPYSTYMTEEEAAAHEESLSDERVGIGAEITESRGRFIIVAPVRNSPAEKAGILPYDEIVRVDGERVDGKTMKELLSLIKGAEGTDVTLTIFRPDEDRHLEVAMKRSAIPVKTVNSRMIEKEGYQVGVVTISMFGEETAGEWETHTKKLISQGADGFIIDVRGNPGGYLFSVSKIAGSLLREGTVFAFMQNAEGVKEPVRSEQPEDEEYGKAMRRMKTVLLQDKGSASASEVLSGALRDNGRAFIIGTVSFGKGTVQETWPLSNGGEMKLSTHKWLTPSGEWIHGKGIKPDLESKQQALYGLPVMPVEGSFQPGDYGEDVGYAQRVMAALGYDVTREDGYYDETTLKAVERFRDNEKLDPGGAMDDAFFRALRAKVIEYKADEKNDDQLQLAVGYMKHVLKSGN</sequence>
<dbReference type="AlphaFoldDB" id="A0A165H091"/>
<dbReference type="SUPFAM" id="SSF47090">
    <property type="entry name" value="PGBD-like"/>
    <property type="match status" value="1"/>
</dbReference>
<dbReference type="Gene3D" id="1.10.101.10">
    <property type="entry name" value="PGBD-like superfamily/PGBD"/>
    <property type="match status" value="1"/>
</dbReference>
<feature type="domain" description="PDZ" evidence="6">
    <location>
        <begin position="89"/>
        <end position="155"/>
    </location>
</feature>
<evidence type="ECO:0000259" key="6">
    <source>
        <dbReference type="PROSITE" id="PS50106"/>
    </source>
</evidence>
<dbReference type="SMART" id="SM00245">
    <property type="entry name" value="TSPc"/>
    <property type="match status" value="1"/>
</dbReference>
<organism evidence="7 8">
    <name type="scientific">Bhargavaea cecembensis</name>
    <dbReference type="NCBI Taxonomy" id="394098"/>
    <lineage>
        <taxon>Bacteria</taxon>
        <taxon>Bacillati</taxon>
        <taxon>Bacillota</taxon>
        <taxon>Bacilli</taxon>
        <taxon>Bacillales</taxon>
        <taxon>Caryophanaceae</taxon>
        <taxon>Bhargavaea</taxon>
    </lineage>
</organism>
<dbReference type="InterPro" id="IPR036365">
    <property type="entry name" value="PGBD-like_sf"/>
</dbReference>
<keyword evidence="4 5" id="KW-0720">Serine protease</keyword>
<dbReference type="GO" id="GO:0007165">
    <property type="term" value="P:signal transduction"/>
    <property type="evidence" value="ECO:0007669"/>
    <property type="project" value="TreeGrafter"/>
</dbReference>
<dbReference type="InterPro" id="IPR036034">
    <property type="entry name" value="PDZ_sf"/>
</dbReference>
<reference evidence="7 8" key="1">
    <citation type="submission" date="2016-01" db="EMBL/GenBank/DDBJ databases">
        <title>Whole genome sequencing of Bhargavaea cecembensis T14.</title>
        <authorList>
            <person name="Hong K.W."/>
        </authorList>
    </citation>
    <scope>NUCLEOTIDE SEQUENCE [LARGE SCALE GENOMIC DNA]</scope>
    <source>
        <strain evidence="7 8">T14</strain>
    </source>
</reference>
<comment type="caution">
    <text evidence="7">The sequence shown here is derived from an EMBL/GenBank/DDBJ whole genome shotgun (WGS) entry which is preliminary data.</text>
</comment>
<evidence type="ECO:0000256" key="2">
    <source>
        <dbReference type="ARBA" id="ARBA00022670"/>
    </source>
</evidence>
<comment type="similarity">
    <text evidence="1 5">Belongs to the peptidase S41A family.</text>
</comment>
<accession>A0A165H091</accession>
<dbReference type="PANTHER" id="PTHR32060:SF30">
    <property type="entry name" value="CARBOXY-TERMINAL PROCESSING PROTEASE CTPA"/>
    <property type="match status" value="1"/>
</dbReference>
<dbReference type="FunFam" id="2.30.42.10:FF:000063">
    <property type="entry name" value="Peptidase, S41 family"/>
    <property type="match status" value="1"/>
</dbReference>
<dbReference type="Proteomes" id="UP000076490">
    <property type="component" value="Unassembled WGS sequence"/>
</dbReference>
<dbReference type="Gene3D" id="3.90.226.10">
    <property type="entry name" value="2-enoyl-CoA Hydratase, Chain A, domain 1"/>
    <property type="match status" value="1"/>
</dbReference>
<dbReference type="EMBL" id="LQNT01000009">
    <property type="protein sequence ID" value="KZE38375.1"/>
    <property type="molecule type" value="Genomic_DNA"/>
</dbReference>
<dbReference type="CDD" id="cd06782">
    <property type="entry name" value="cpPDZ_CPP-like"/>
    <property type="match status" value="1"/>
</dbReference>
<dbReference type="InterPro" id="IPR005151">
    <property type="entry name" value="Tail-specific_protease"/>
</dbReference>
<dbReference type="Pfam" id="PF22694">
    <property type="entry name" value="CtpB_N-like"/>
    <property type="match status" value="1"/>
</dbReference>
<keyword evidence="3 5" id="KW-0378">Hydrolase</keyword>
<name>A0A165H091_9BACL</name>
<proteinExistence type="inferred from homology"/>
<dbReference type="SMART" id="SM00228">
    <property type="entry name" value="PDZ"/>
    <property type="match status" value="1"/>
</dbReference>
<dbReference type="SUPFAM" id="SSF50156">
    <property type="entry name" value="PDZ domain-like"/>
    <property type="match status" value="1"/>
</dbReference>
<evidence type="ECO:0000256" key="3">
    <source>
        <dbReference type="ARBA" id="ARBA00022801"/>
    </source>
</evidence>
<dbReference type="GO" id="GO:0006508">
    <property type="term" value="P:proteolysis"/>
    <property type="evidence" value="ECO:0007669"/>
    <property type="project" value="UniProtKB-KW"/>
</dbReference>
<dbReference type="InterPro" id="IPR004447">
    <property type="entry name" value="Peptidase_S41A"/>
</dbReference>
<evidence type="ECO:0000256" key="5">
    <source>
        <dbReference type="RuleBase" id="RU004404"/>
    </source>
</evidence>
<dbReference type="GO" id="GO:0008236">
    <property type="term" value="F:serine-type peptidase activity"/>
    <property type="evidence" value="ECO:0007669"/>
    <property type="project" value="UniProtKB-KW"/>
</dbReference>
<dbReference type="InterPro" id="IPR001478">
    <property type="entry name" value="PDZ"/>
</dbReference>
<dbReference type="PROSITE" id="PS50106">
    <property type="entry name" value="PDZ"/>
    <property type="match status" value="1"/>
</dbReference>
<dbReference type="Pfam" id="PF03572">
    <property type="entry name" value="Peptidase_S41"/>
    <property type="match status" value="1"/>
</dbReference>
<dbReference type="GO" id="GO:0030288">
    <property type="term" value="C:outer membrane-bounded periplasmic space"/>
    <property type="evidence" value="ECO:0007669"/>
    <property type="project" value="TreeGrafter"/>
</dbReference>
<dbReference type="GO" id="GO:0004175">
    <property type="term" value="F:endopeptidase activity"/>
    <property type="evidence" value="ECO:0007669"/>
    <property type="project" value="TreeGrafter"/>
</dbReference>
<dbReference type="PANTHER" id="PTHR32060">
    <property type="entry name" value="TAIL-SPECIFIC PROTEASE"/>
    <property type="match status" value="1"/>
</dbReference>